<dbReference type="PANTHER" id="PTHR35004">
    <property type="entry name" value="TRANSPOSASE RV3428C-RELATED"/>
    <property type="match status" value="1"/>
</dbReference>
<protein>
    <submittedName>
        <fullName evidence="7">IS21 family transposase</fullName>
    </submittedName>
</protein>
<dbReference type="NCBIfam" id="NF033546">
    <property type="entry name" value="transpos_IS21"/>
    <property type="match status" value="1"/>
</dbReference>
<evidence type="ECO:0000259" key="5">
    <source>
        <dbReference type="PROSITE" id="PS50531"/>
    </source>
</evidence>
<keyword evidence="7" id="KW-0614">Plasmid</keyword>
<name>A0ABY5FSE8_9BACL</name>
<dbReference type="Gene3D" id="3.30.420.10">
    <property type="entry name" value="Ribonuclease H-like superfamily/Ribonuclease H"/>
    <property type="match status" value="1"/>
</dbReference>
<evidence type="ECO:0000256" key="4">
    <source>
        <dbReference type="ARBA" id="ARBA00023172"/>
    </source>
</evidence>
<dbReference type="InterPro" id="IPR036397">
    <property type="entry name" value="RNaseH_sf"/>
</dbReference>
<comment type="similarity">
    <text evidence="1">Belongs to the transposase IS21/IS408/IS1162 family.</text>
</comment>
<dbReference type="PROSITE" id="PS50531">
    <property type="entry name" value="HTH_IS21"/>
    <property type="match status" value="1"/>
</dbReference>
<evidence type="ECO:0000256" key="3">
    <source>
        <dbReference type="ARBA" id="ARBA00023125"/>
    </source>
</evidence>
<dbReference type="Gene3D" id="1.10.10.60">
    <property type="entry name" value="Homeodomain-like"/>
    <property type="match status" value="1"/>
</dbReference>
<evidence type="ECO:0000256" key="2">
    <source>
        <dbReference type="ARBA" id="ARBA00022578"/>
    </source>
</evidence>
<keyword evidence="4" id="KW-0233">DNA recombination</keyword>
<evidence type="ECO:0000313" key="8">
    <source>
        <dbReference type="Proteomes" id="UP001060325"/>
    </source>
</evidence>
<dbReference type="EMBL" id="CP101463">
    <property type="protein sequence ID" value="UTT44532.1"/>
    <property type="molecule type" value="Genomic_DNA"/>
</dbReference>
<dbReference type="Proteomes" id="UP001060325">
    <property type="component" value="Plasmid pCXA"/>
</dbReference>
<dbReference type="InterPro" id="IPR001584">
    <property type="entry name" value="Integrase_cat-core"/>
</dbReference>
<evidence type="ECO:0000313" key="7">
    <source>
        <dbReference type="EMBL" id="UTT44532.1"/>
    </source>
</evidence>
<feature type="domain" description="Integrase catalytic" evidence="6">
    <location>
        <begin position="121"/>
        <end position="297"/>
    </location>
</feature>
<geneLocation type="plasmid" evidence="7 8">
    <name>pCXA</name>
</geneLocation>
<organism evidence="7 8">
    <name type="scientific">Exiguobacterium aurantiacum</name>
    <dbReference type="NCBI Taxonomy" id="33987"/>
    <lineage>
        <taxon>Bacteria</taxon>
        <taxon>Bacillati</taxon>
        <taxon>Bacillota</taxon>
        <taxon>Bacilli</taxon>
        <taxon>Bacillales</taxon>
        <taxon>Bacillales Family XII. Incertae Sedis</taxon>
        <taxon>Exiguobacterium</taxon>
    </lineage>
</organism>
<keyword evidence="8" id="KW-1185">Reference proteome</keyword>
<keyword evidence="2" id="KW-0815">Transposition</keyword>
<accession>A0ABY5FSE8</accession>
<keyword evidence="3" id="KW-0238">DNA-binding</keyword>
<gene>
    <name evidence="7" type="primary">istA</name>
    <name evidence="7" type="ORF">NMQ00_16135</name>
</gene>
<dbReference type="Pfam" id="PF02796">
    <property type="entry name" value="HTH_7"/>
    <property type="match status" value="1"/>
</dbReference>
<dbReference type="SUPFAM" id="SSF53098">
    <property type="entry name" value="Ribonuclease H-like"/>
    <property type="match status" value="1"/>
</dbReference>
<dbReference type="RefSeq" id="WP_255178741.1">
    <property type="nucleotide sequence ID" value="NZ_CP101463.1"/>
</dbReference>
<evidence type="ECO:0000256" key="1">
    <source>
        <dbReference type="ARBA" id="ARBA00009277"/>
    </source>
</evidence>
<dbReference type="InterPro" id="IPR006120">
    <property type="entry name" value="Resolvase_HTH_dom"/>
</dbReference>
<dbReference type="SUPFAM" id="SSF46689">
    <property type="entry name" value="Homeodomain-like"/>
    <property type="match status" value="1"/>
</dbReference>
<dbReference type="InterPro" id="IPR009057">
    <property type="entry name" value="Homeodomain-like_sf"/>
</dbReference>
<reference evidence="7" key="1">
    <citation type="submission" date="2022-07" db="EMBL/GenBank/DDBJ databases">
        <title>Complete genome of CX2.</title>
        <authorList>
            <person name="Cao G."/>
        </authorList>
    </citation>
    <scope>NUCLEOTIDE SEQUENCE</scope>
    <source>
        <strain evidence="7">CX2</strain>
        <plasmid evidence="7">pCXA</plasmid>
    </source>
</reference>
<dbReference type="PANTHER" id="PTHR35004:SF6">
    <property type="entry name" value="TRANSPOSASE"/>
    <property type="match status" value="1"/>
</dbReference>
<feature type="domain" description="HTH IS21-type" evidence="5">
    <location>
        <begin position="1"/>
        <end position="67"/>
    </location>
</feature>
<dbReference type="InterPro" id="IPR017894">
    <property type="entry name" value="HTH_IS21_transposase_type"/>
</dbReference>
<proteinExistence type="inferred from homology"/>
<dbReference type="PROSITE" id="PS50994">
    <property type="entry name" value="INTEGRASE"/>
    <property type="match status" value="1"/>
</dbReference>
<evidence type="ECO:0000259" key="6">
    <source>
        <dbReference type="PROSITE" id="PS50994"/>
    </source>
</evidence>
<sequence length="513" mass="60597">MLHIKIHQMYQQNMKVAQIATALKVSRPTVYKYLKMTYEDALHEFDGKACSRKKKLDAYRDWIIAWLEEYPHLSSAQVYDWLLERYPDLSVGSSTVRTYVKEIREIYQIEKKRVVRHYEAIPEQPMGKQIQVDWGETRQRTKDGKMIKLYFIAFVLAHSRMKYVEWRERPFTTRDTIHCHENAFQFYGGRPSEIVYDQDHLIAINENAGDVLLTNEFQAYVNERKFRIHLCRRADPESKGMIENVVKYIKRNFADSRVYRHIEDWNDRSMRWLERTGNHNVHQTTKKRPAEVFSVEKQHLQPVLSLLSFESIRTESIARNVSKDNTIRYRSNRYTVPIGTYSSVKKKMVFLEVTEQERLLIRESPEGEVIADHRVSKESGKLIQSRDHLRDRSKGIEELKQQVLTYFEDRESASDYLGELSKRYPRYRRDQFNIIRDVATMYPNHLTMALEKCSQESLFSANDFRDVVHYLAILADDGCDTKPDTERPKKSGIQVATRPIQAYTDILKGVTAK</sequence>
<dbReference type="InterPro" id="IPR012337">
    <property type="entry name" value="RNaseH-like_sf"/>
</dbReference>